<proteinExistence type="predicted"/>
<comment type="caution">
    <text evidence="4">The sequence shown here is derived from an EMBL/GenBank/DDBJ whole genome shotgun (WGS) entry which is preliminary data.</text>
</comment>
<organism evidence="4 5">
    <name type="scientific">Rubritalea tangerina</name>
    <dbReference type="NCBI Taxonomy" id="430798"/>
    <lineage>
        <taxon>Bacteria</taxon>
        <taxon>Pseudomonadati</taxon>
        <taxon>Verrucomicrobiota</taxon>
        <taxon>Verrucomicrobiia</taxon>
        <taxon>Verrucomicrobiales</taxon>
        <taxon>Rubritaleaceae</taxon>
        <taxon>Rubritalea</taxon>
    </lineage>
</organism>
<evidence type="ECO:0000313" key="5">
    <source>
        <dbReference type="Proteomes" id="UP001597389"/>
    </source>
</evidence>
<evidence type="ECO:0000256" key="2">
    <source>
        <dbReference type="ARBA" id="ARBA00023125"/>
    </source>
</evidence>
<dbReference type="Gene3D" id="1.10.10.10">
    <property type="entry name" value="Winged helix-like DNA-binding domain superfamily/Winged helix DNA-binding domain"/>
    <property type="match status" value="1"/>
</dbReference>
<accession>A0ABW4ZAW2</accession>
<evidence type="ECO:0000313" key="4">
    <source>
        <dbReference type="EMBL" id="MFD2158991.1"/>
    </source>
</evidence>
<dbReference type="PANTHER" id="PTHR38465:SF1">
    <property type="entry name" value="HTH-TYPE TRANSCRIPTIONAL REGULATOR MJ1563-RELATED"/>
    <property type="match status" value="1"/>
</dbReference>
<keyword evidence="5" id="KW-1185">Reference proteome</keyword>
<protein>
    <submittedName>
        <fullName evidence="4">GbsR/MarR family transcriptional regulator</fullName>
    </submittedName>
</protein>
<dbReference type="PANTHER" id="PTHR38465">
    <property type="entry name" value="HTH-TYPE TRANSCRIPTIONAL REGULATOR MJ1563-RELATED"/>
    <property type="match status" value="1"/>
</dbReference>
<evidence type="ECO:0000256" key="3">
    <source>
        <dbReference type="ARBA" id="ARBA00023163"/>
    </source>
</evidence>
<dbReference type="InterPro" id="IPR052362">
    <property type="entry name" value="HTH-GbsR_regulator"/>
</dbReference>
<gene>
    <name evidence="4" type="ORF">ACFSW8_08785</name>
</gene>
<evidence type="ECO:0000256" key="1">
    <source>
        <dbReference type="ARBA" id="ARBA00023015"/>
    </source>
</evidence>
<name>A0ABW4ZAW2_9BACT</name>
<dbReference type="Proteomes" id="UP001597389">
    <property type="component" value="Unassembled WGS sequence"/>
</dbReference>
<dbReference type="InterPro" id="IPR036388">
    <property type="entry name" value="WH-like_DNA-bd_sf"/>
</dbReference>
<keyword evidence="2" id="KW-0238">DNA-binding</keyword>
<keyword evidence="3" id="KW-0804">Transcription</keyword>
<dbReference type="EMBL" id="JBHUJB010000035">
    <property type="protein sequence ID" value="MFD2158991.1"/>
    <property type="molecule type" value="Genomic_DNA"/>
</dbReference>
<reference evidence="5" key="1">
    <citation type="journal article" date="2019" name="Int. J. Syst. Evol. Microbiol.">
        <title>The Global Catalogue of Microorganisms (GCM) 10K type strain sequencing project: providing services to taxonomists for standard genome sequencing and annotation.</title>
        <authorList>
            <consortium name="The Broad Institute Genomics Platform"/>
            <consortium name="The Broad Institute Genome Sequencing Center for Infectious Disease"/>
            <person name="Wu L."/>
            <person name="Ma J."/>
        </authorList>
    </citation>
    <scope>NUCLEOTIDE SEQUENCE [LARGE SCALE GENOMIC DNA]</scope>
    <source>
        <strain evidence="5">CCUG 57942</strain>
    </source>
</reference>
<dbReference type="SUPFAM" id="SSF46785">
    <property type="entry name" value="Winged helix' DNA-binding domain"/>
    <property type="match status" value="1"/>
</dbReference>
<dbReference type="InterPro" id="IPR036390">
    <property type="entry name" value="WH_DNA-bd_sf"/>
</dbReference>
<keyword evidence="1" id="KW-0805">Transcription regulation</keyword>
<sequence length="144" mass="16199">MVAIFADGVRVIGLPRSVGEIYGILFIKEEPLSLDDLVKLLGVSKGTASQGLKMLRTLGAIKEVAHEESRKTYYKADVELKSLVGGFIREEIRPHLQSAELKVKTLRELAVHEGEFSVDRVERLDQWRKRATFLLPILQKLLSS</sequence>
<dbReference type="RefSeq" id="WP_377177998.1">
    <property type="nucleotide sequence ID" value="NZ_JBHUJB010000035.1"/>
</dbReference>